<name>A0AAE0TGX5_9BIVA</name>
<dbReference type="EMBL" id="JAEAOA010001377">
    <property type="protein sequence ID" value="KAK3609768.1"/>
    <property type="molecule type" value="Genomic_DNA"/>
</dbReference>
<dbReference type="Proteomes" id="UP001195483">
    <property type="component" value="Unassembled WGS sequence"/>
</dbReference>
<sequence>MEEMDQDIDEEIKKLNNCKPTWTAEDTEKHRRHDKEQKRASAGEHTSLPISLALSNISKETKDQRDMNVRRRR</sequence>
<comment type="caution">
    <text evidence="2">The sequence shown here is derived from an EMBL/GenBank/DDBJ whole genome shotgun (WGS) entry which is preliminary data.</text>
</comment>
<evidence type="ECO:0000313" key="2">
    <source>
        <dbReference type="EMBL" id="KAK3609768.1"/>
    </source>
</evidence>
<accession>A0AAE0TGX5</accession>
<evidence type="ECO:0000256" key="1">
    <source>
        <dbReference type="SAM" id="MobiDB-lite"/>
    </source>
</evidence>
<feature type="compositionally biased region" description="Basic and acidic residues" evidence="1">
    <location>
        <begin position="26"/>
        <end position="42"/>
    </location>
</feature>
<keyword evidence="3" id="KW-1185">Reference proteome</keyword>
<proteinExistence type="predicted"/>
<reference evidence="2" key="3">
    <citation type="submission" date="2023-05" db="EMBL/GenBank/DDBJ databases">
        <authorList>
            <person name="Smith C.H."/>
        </authorList>
    </citation>
    <scope>NUCLEOTIDE SEQUENCE</scope>
    <source>
        <strain evidence="2">CHS0354</strain>
        <tissue evidence="2">Mantle</tissue>
    </source>
</reference>
<feature type="region of interest" description="Disordered" evidence="1">
    <location>
        <begin position="1"/>
        <end position="73"/>
    </location>
</feature>
<organism evidence="2 3">
    <name type="scientific">Potamilus streckersoni</name>
    <dbReference type="NCBI Taxonomy" id="2493646"/>
    <lineage>
        <taxon>Eukaryota</taxon>
        <taxon>Metazoa</taxon>
        <taxon>Spiralia</taxon>
        <taxon>Lophotrochozoa</taxon>
        <taxon>Mollusca</taxon>
        <taxon>Bivalvia</taxon>
        <taxon>Autobranchia</taxon>
        <taxon>Heteroconchia</taxon>
        <taxon>Palaeoheterodonta</taxon>
        <taxon>Unionida</taxon>
        <taxon>Unionoidea</taxon>
        <taxon>Unionidae</taxon>
        <taxon>Ambleminae</taxon>
        <taxon>Lampsilini</taxon>
        <taxon>Potamilus</taxon>
    </lineage>
</organism>
<feature type="compositionally biased region" description="Basic and acidic residues" evidence="1">
    <location>
        <begin position="59"/>
        <end position="73"/>
    </location>
</feature>
<dbReference type="AlphaFoldDB" id="A0AAE0TGX5"/>
<feature type="compositionally biased region" description="Acidic residues" evidence="1">
    <location>
        <begin position="1"/>
        <end position="10"/>
    </location>
</feature>
<protein>
    <submittedName>
        <fullName evidence="2">Uncharacterized protein</fullName>
    </submittedName>
</protein>
<gene>
    <name evidence="2" type="ORF">CHS0354_022627</name>
</gene>
<evidence type="ECO:0000313" key="3">
    <source>
        <dbReference type="Proteomes" id="UP001195483"/>
    </source>
</evidence>
<reference evidence="2" key="1">
    <citation type="journal article" date="2021" name="Genome Biol. Evol.">
        <title>A High-Quality Reference Genome for a Parasitic Bivalve with Doubly Uniparental Inheritance (Bivalvia: Unionida).</title>
        <authorList>
            <person name="Smith C.H."/>
        </authorList>
    </citation>
    <scope>NUCLEOTIDE SEQUENCE</scope>
    <source>
        <strain evidence="2">CHS0354</strain>
    </source>
</reference>
<reference evidence="2" key="2">
    <citation type="journal article" date="2021" name="Genome Biol. Evol.">
        <title>Developing a high-quality reference genome for a parasitic bivalve with doubly uniparental inheritance (Bivalvia: Unionida).</title>
        <authorList>
            <person name="Smith C.H."/>
        </authorList>
    </citation>
    <scope>NUCLEOTIDE SEQUENCE</scope>
    <source>
        <strain evidence="2">CHS0354</strain>
        <tissue evidence="2">Mantle</tissue>
    </source>
</reference>